<evidence type="ECO:0000313" key="1">
    <source>
        <dbReference type="EMBL" id="KKK83505.1"/>
    </source>
</evidence>
<proteinExistence type="predicted"/>
<organism evidence="1">
    <name type="scientific">marine sediment metagenome</name>
    <dbReference type="NCBI Taxonomy" id="412755"/>
    <lineage>
        <taxon>unclassified sequences</taxon>
        <taxon>metagenomes</taxon>
        <taxon>ecological metagenomes</taxon>
    </lineage>
</organism>
<name>A0A0F8ZC76_9ZZZZ</name>
<accession>A0A0F8ZC76</accession>
<dbReference type="AlphaFoldDB" id="A0A0F8ZC76"/>
<comment type="caution">
    <text evidence="1">The sequence shown here is derived from an EMBL/GenBank/DDBJ whole genome shotgun (WGS) entry which is preliminary data.</text>
</comment>
<protein>
    <submittedName>
        <fullName evidence="1">Uncharacterized protein</fullName>
    </submittedName>
</protein>
<dbReference type="EMBL" id="LAZR01052194">
    <property type="protein sequence ID" value="KKK83505.1"/>
    <property type="molecule type" value="Genomic_DNA"/>
</dbReference>
<feature type="non-terminal residue" evidence="1">
    <location>
        <position position="58"/>
    </location>
</feature>
<reference evidence="1" key="1">
    <citation type="journal article" date="2015" name="Nature">
        <title>Complex archaea that bridge the gap between prokaryotes and eukaryotes.</title>
        <authorList>
            <person name="Spang A."/>
            <person name="Saw J.H."/>
            <person name="Jorgensen S.L."/>
            <person name="Zaremba-Niedzwiedzka K."/>
            <person name="Martijn J."/>
            <person name="Lind A.E."/>
            <person name="van Eijk R."/>
            <person name="Schleper C."/>
            <person name="Guy L."/>
            <person name="Ettema T.J."/>
        </authorList>
    </citation>
    <scope>NUCLEOTIDE SEQUENCE</scope>
</reference>
<sequence>MEFTLPSSLTAVVHMRFHYDEKEKKLVGEAEIELLDELMGRAGDLDPKFQELLIKFAA</sequence>
<gene>
    <name evidence="1" type="ORF">LCGC14_2792730</name>
</gene>